<name>A0A6J5DYA3_9BURK</name>
<accession>A0A6J5DYA3</accession>
<feature type="compositionally biased region" description="Basic and acidic residues" evidence="1">
    <location>
        <begin position="89"/>
        <end position="99"/>
    </location>
</feature>
<evidence type="ECO:0000313" key="3">
    <source>
        <dbReference type="Proteomes" id="UP000494329"/>
    </source>
</evidence>
<feature type="region of interest" description="Disordered" evidence="1">
    <location>
        <begin position="1"/>
        <end position="131"/>
    </location>
</feature>
<evidence type="ECO:0000256" key="1">
    <source>
        <dbReference type="SAM" id="MobiDB-lite"/>
    </source>
</evidence>
<feature type="compositionally biased region" description="Low complexity" evidence="1">
    <location>
        <begin position="29"/>
        <end position="51"/>
    </location>
</feature>
<proteinExistence type="predicted"/>
<dbReference type="RefSeq" id="WP_175111747.1">
    <property type="nucleotide sequence ID" value="NZ_CADIKF010000022.1"/>
</dbReference>
<organism evidence="2 3">
    <name type="scientific">Paraburkholderia solisilvae</name>
    <dbReference type="NCBI Taxonomy" id="624376"/>
    <lineage>
        <taxon>Bacteria</taxon>
        <taxon>Pseudomonadati</taxon>
        <taxon>Pseudomonadota</taxon>
        <taxon>Betaproteobacteria</taxon>
        <taxon>Burkholderiales</taxon>
        <taxon>Burkholderiaceae</taxon>
        <taxon>Paraburkholderia</taxon>
    </lineage>
</organism>
<keyword evidence="3" id="KW-1185">Reference proteome</keyword>
<dbReference type="AlphaFoldDB" id="A0A6J5DYA3"/>
<evidence type="ECO:0008006" key="4">
    <source>
        <dbReference type="Google" id="ProtNLM"/>
    </source>
</evidence>
<reference evidence="2 3" key="1">
    <citation type="submission" date="2020-04" db="EMBL/GenBank/DDBJ databases">
        <authorList>
            <person name="De Canck E."/>
        </authorList>
    </citation>
    <scope>NUCLEOTIDE SEQUENCE [LARGE SCALE GENOMIC DNA]</scope>
    <source>
        <strain evidence="2 3">LMG 29739</strain>
    </source>
</reference>
<sequence length="229" mass="25274">MPSTHIGGSFHPTLHPADEGFQPRDASGADAARPASSYAAGSAQSAQSAAAPVRADGANLVRHAGARSVDPANEPVLRLRGGGNAHPSGGKDDGRERLLPEQAGSSREHMYHGTQSGSEAQRATNEAKRHDLRRELEFVNRKLDDTRQKREATLADLDRINALMKDLENQKRQDGLDPARRGEIGAQLRTAQDDFWAKTREIGDSGRQMQQFDELRRQLERKLDKLRWT</sequence>
<dbReference type="EMBL" id="CADIKF010000022">
    <property type="protein sequence ID" value="CAB3758993.1"/>
    <property type="molecule type" value="Genomic_DNA"/>
</dbReference>
<gene>
    <name evidence="2" type="ORF">LMG29739_03041</name>
</gene>
<protein>
    <recommendedName>
        <fullName evidence="4">Chromosome partition protein Smc</fullName>
    </recommendedName>
</protein>
<evidence type="ECO:0000313" key="2">
    <source>
        <dbReference type="EMBL" id="CAB3758993.1"/>
    </source>
</evidence>
<dbReference type="Proteomes" id="UP000494329">
    <property type="component" value="Unassembled WGS sequence"/>
</dbReference>
<feature type="compositionally biased region" description="Polar residues" evidence="1">
    <location>
        <begin position="113"/>
        <end position="124"/>
    </location>
</feature>